<accession>A0A3T1D995</accession>
<dbReference type="RefSeq" id="WP_130612102.1">
    <property type="nucleotide sequence ID" value="NZ_AP019400.1"/>
</dbReference>
<evidence type="ECO:0000313" key="1">
    <source>
        <dbReference type="EMBL" id="BBI34568.1"/>
    </source>
</evidence>
<dbReference type="InterPro" id="IPR036249">
    <property type="entry name" value="Thioredoxin-like_sf"/>
</dbReference>
<dbReference type="InterPro" id="IPR022551">
    <property type="entry name" value="BrxC"/>
</dbReference>
<dbReference type="Pfam" id="PF11009">
    <property type="entry name" value="BrxC"/>
    <property type="match status" value="1"/>
</dbReference>
<dbReference type="Proteomes" id="UP000289856">
    <property type="component" value="Chromosome"/>
</dbReference>
<dbReference type="OrthoDB" id="677051at2"/>
<dbReference type="AlphaFoldDB" id="A0A3T1D995"/>
<evidence type="ECO:0000313" key="2">
    <source>
        <dbReference type="Proteomes" id="UP000289856"/>
    </source>
</evidence>
<reference evidence="1 2" key="1">
    <citation type="submission" date="2019-01" db="EMBL/GenBank/DDBJ databases">
        <title>Complete genome sequence of Cohnella hallensis HS21 isolated from Korean fir (Abies koreana) rhizospheric soil.</title>
        <authorList>
            <person name="Jiang L."/>
            <person name="Kang S.W."/>
            <person name="Kim S."/>
            <person name="Jung J."/>
            <person name="Kim C.Y."/>
            <person name="Kim D.H."/>
            <person name="Kim S.W."/>
            <person name="Lee J."/>
        </authorList>
    </citation>
    <scope>NUCLEOTIDE SEQUENCE [LARGE SCALE GENOMIC DNA]</scope>
    <source>
        <strain evidence="1 2">HS21</strain>
    </source>
</reference>
<dbReference type="NCBIfam" id="TIGR04019">
    <property type="entry name" value="B_thiol_YtxJ"/>
    <property type="match status" value="1"/>
</dbReference>
<evidence type="ECO:0008006" key="3">
    <source>
        <dbReference type="Google" id="ProtNLM"/>
    </source>
</evidence>
<gene>
    <name evidence="1" type="primary">ytxJ</name>
    <name evidence="1" type="ORF">KCTCHS21_39670</name>
</gene>
<sequence length="119" mass="13153">MTNIQQLTTIEQWDNALKGTSDKPLLVFKHSTSCSVSAGAHEEFMHYIKDAQTAPVEFAIVHVIEDRPVSNAIAEQLGIKHASPQAILVKDGQPVWDTSHWHITYAFLSDKLGSPTNNS</sequence>
<dbReference type="KEGG" id="cohn:KCTCHS21_39670"/>
<keyword evidence="2" id="KW-1185">Reference proteome</keyword>
<proteinExistence type="predicted"/>
<protein>
    <recommendedName>
        <fullName evidence="3">General stress protein</fullName>
    </recommendedName>
</protein>
<organism evidence="1 2">
    <name type="scientific">Cohnella abietis</name>
    <dbReference type="NCBI Taxonomy" id="2507935"/>
    <lineage>
        <taxon>Bacteria</taxon>
        <taxon>Bacillati</taxon>
        <taxon>Bacillota</taxon>
        <taxon>Bacilli</taxon>
        <taxon>Bacillales</taxon>
        <taxon>Paenibacillaceae</taxon>
        <taxon>Cohnella</taxon>
    </lineage>
</organism>
<name>A0A3T1D995_9BACL</name>
<dbReference type="EMBL" id="AP019400">
    <property type="protein sequence ID" value="BBI34568.1"/>
    <property type="molecule type" value="Genomic_DNA"/>
</dbReference>
<dbReference type="Gene3D" id="3.40.30.10">
    <property type="entry name" value="Glutaredoxin"/>
    <property type="match status" value="1"/>
</dbReference>
<dbReference type="SUPFAM" id="SSF52833">
    <property type="entry name" value="Thioredoxin-like"/>
    <property type="match status" value="1"/>
</dbReference>